<protein>
    <submittedName>
        <fullName evidence="2">Uncharacterized protein</fullName>
    </submittedName>
</protein>
<proteinExistence type="predicted"/>
<reference evidence="2" key="2">
    <citation type="journal article" date="2015" name="Data Brief">
        <title>Shoot transcriptome of the giant reed, Arundo donax.</title>
        <authorList>
            <person name="Barrero R.A."/>
            <person name="Guerrero F.D."/>
            <person name="Moolhuijzen P."/>
            <person name="Goolsby J.A."/>
            <person name="Tidwell J."/>
            <person name="Bellgard S.E."/>
            <person name="Bellgard M.I."/>
        </authorList>
    </citation>
    <scope>NUCLEOTIDE SEQUENCE</scope>
    <source>
        <tissue evidence="2">Shoot tissue taken approximately 20 cm above the soil surface</tissue>
    </source>
</reference>
<sequence length="81" mass="8699">MNRCRGSDLPPASVRRLLSPAPPKSRIHSLFAGEACTPLQPPEPRRLEGRRIDRAPAPSTGPPALSLLALSRSPRTQPASI</sequence>
<feature type="compositionally biased region" description="Basic and acidic residues" evidence="1">
    <location>
        <begin position="43"/>
        <end position="54"/>
    </location>
</feature>
<evidence type="ECO:0000256" key="1">
    <source>
        <dbReference type="SAM" id="MobiDB-lite"/>
    </source>
</evidence>
<feature type="compositionally biased region" description="Low complexity" evidence="1">
    <location>
        <begin position="55"/>
        <end position="81"/>
    </location>
</feature>
<organism evidence="2">
    <name type="scientific">Arundo donax</name>
    <name type="common">Giant reed</name>
    <name type="synonym">Donax arundinaceus</name>
    <dbReference type="NCBI Taxonomy" id="35708"/>
    <lineage>
        <taxon>Eukaryota</taxon>
        <taxon>Viridiplantae</taxon>
        <taxon>Streptophyta</taxon>
        <taxon>Embryophyta</taxon>
        <taxon>Tracheophyta</taxon>
        <taxon>Spermatophyta</taxon>
        <taxon>Magnoliopsida</taxon>
        <taxon>Liliopsida</taxon>
        <taxon>Poales</taxon>
        <taxon>Poaceae</taxon>
        <taxon>PACMAD clade</taxon>
        <taxon>Arundinoideae</taxon>
        <taxon>Arundineae</taxon>
        <taxon>Arundo</taxon>
    </lineage>
</organism>
<reference evidence="2" key="1">
    <citation type="submission" date="2014-09" db="EMBL/GenBank/DDBJ databases">
        <authorList>
            <person name="Magalhaes I.L.F."/>
            <person name="Oliveira U."/>
            <person name="Santos F.R."/>
            <person name="Vidigal T.H.D.A."/>
            <person name="Brescovit A.D."/>
            <person name="Santos A.J."/>
        </authorList>
    </citation>
    <scope>NUCLEOTIDE SEQUENCE</scope>
    <source>
        <tissue evidence="2">Shoot tissue taken approximately 20 cm above the soil surface</tissue>
    </source>
</reference>
<evidence type="ECO:0000313" key="2">
    <source>
        <dbReference type="EMBL" id="JAD26493.1"/>
    </source>
</evidence>
<dbReference type="AlphaFoldDB" id="A0A0A8YLL5"/>
<feature type="region of interest" description="Disordered" evidence="1">
    <location>
        <begin position="1"/>
        <end position="81"/>
    </location>
</feature>
<name>A0A0A8YLL5_ARUDO</name>
<dbReference type="EMBL" id="GBRH01271402">
    <property type="protein sequence ID" value="JAD26493.1"/>
    <property type="molecule type" value="Transcribed_RNA"/>
</dbReference>
<accession>A0A0A8YLL5</accession>